<feature type="region of interest" description="Disordered" evidence="1">
    <location>
        <begin position="39"/>
        <end position="69"/>
    </location>
</feature>
<evidence type="ECO:0000256" key="1">
    <source>
        <dbReference type="SAM" id="MobiDB-lite"/>
    </source>
</evidence>
<reference evidence="3" key="1">
    <citation type="submission" date="2016-02" db="EMBL/GenBank/DDBJ databases">
        <authorList>
            <person name="Wibberg D."/>
        </authorList>
    </citation>
    <scope>NUCLEOTIDE SEQUENCE [LARGE SCALE GENOMIC DNA]</scope>
</reference>
<dbReference type="EMBL" id="FLUV01001411">
    <property type="protein sequence ID" value="SBW22964.1"/>
    <property type="molecule type" value="Genomic_DNA"/>
</dbReference>
<feature type="compositionally biased region" description="Polar residues" evidence="1">
    <location>
        <begin position="55"/>
        <end position="69"/>
    </location>
</feature>
<name>A0A1C3NZJ3_9ACTN</name>
<evidence type="ECO:0000313" key="3">
    <source>
        <dbReference type="Proteomes" id="UP000199013"/>
    </source>
</evidence>
<keyword evidence="3" id="KW-1185">Reference proteome</keyword>
<organism evidence="2 3">
    <name type="scientific">Candidatus Protofrankia californiensis</name>
    <dbReference type="NCBI Taxonomy" id="1839754"/>
    <lineage>
        <taxon>Bacteria</taxon>
        <taxon>Bacillati</taxon>
        <taxon>Actinomycetota</taxon>
        <taxon>Actinomycetes</taxon>
        <taxon>Frankiales</taxon>
        <taxon>Frankiaceae</taxon>
        <taxon>Protofrankia</taxon>
    </lineage>
</organism>
<dbReference type="Proteomes" id="UP000199013">
    <property type="component" value="Unassembled WGS sequence"/>
</dbReference>
<dbReference type="AlphaFoldDB" id="A0A1C3NZJ3"/>
<evidence type="ECO:0000313" key="2">
    <source>
        <dbReference type="EMBL" id="SBW22964.1"/>
    </source>
</evidence>
<protein>
    <submittedName>
        <fullName evidence="2">Uncharacterized protein</fullName>
    </submittedName>
</protein>
<accession>A0A1C3NZJ3</accession>
<gene>
    <name evidence="2" type="ORF">FDG2_3369</name>
</gene>
<sequence>MRVGLDAEFIVATAEDVDDLPILVDRAVQVDSPAGTFTYVSSTNHRSSGMRRQGRTASISSGVNRCTHR</sequence>
<proteinExistence type="predicted"/>